<evidence type="ECO:0000313" key="4">
    <source>
        <dbReference type="Proteomes" id="UP001497382"/>
    </source>
</evidence>
<dbReference type="EMBL" id="CAXIEN010000060">
    <property type="protein sequence ID" value="CAL1272435.1"/>
    <property type="molecule type" value="Genomic_DNA"/>
</dbReference>
<dbReference type="PANTHER" id="PTHR24413">
    <property type="entry name" value="SPECKLE-TYPE POZ PROTEIN"/>
    <property type="match status" value="1"/>
</dbReference>
<dbReference type="InterPro" id="IPR008974">
    <property type="entry name" value="TRAF-like"/>
</dbReference>
<sequence length="390" mass="44028">MFAKRREIQARTRIPVETCHFKWSVENFSFYVCKVGTELKSPIFMCGSSFLTSWNLKLYPNGSDKDESEGKVGIYLTRTSTDKSAHFAAFRLSFLSVNQEKHCAGDFEYLFDKPVSGFGSNNFIDRNLLLGAKRTLLLPNDVLTISCELKTSRVNDDLSSEGRGQYSNLPEEIKFSNSYSLAKDLRALFDNELYSDLTIKSGEETFFVHRCILSARSSVFANMLKHKMKENLTNCLEISDVDPVVVKKMASFIYGEQVGNLTVEIAIELYSTAERYDLKDLKTVCVSFITSHLTTDNVCDVLLLGDLHDDIELASAAKNFIYMNASVVQETEKWCQTKDVILELFKSKENDSVKSFACLMCLGKQCLMQSAVSKSLAMMVDVQEMDVNVQ</sequence>
<dbReference type="Gene3D" id="2.60.210.10">
    <property type="entry name" value="Apoptosis, Tumor Necrosis Factor Receptor Associated Protein 2, Chain A"/>
    <property type="match status" value="1"/>
</dbReference>
<proteinExistence type="predicted"/>
<dbReference type="InterPro" id="IPR000210">
    <property type="entry name" value="BTB/POZ_dom"/>
</dbReference>
<organism evidence="3 4">
    <name type="scientific">Larinioides sclopetarius</name>
    <dbReference type="NCBI Taxonomy" id="280406"/>
    <lineage>
        <taxon>Eukaryota</taxon>
        <taxon>Metazoa</taxon>
        <taxon>Ecdysozoa</taxon>
        <taxon>Arthropoda</taxon>
        <taxon>Chelicerata</taxon>
        <taxon>Arachnida</taxon>
        <taxon>Araneae</taxon>
        <taxon>Araneomorphae</taxon>
        <taxon>Entelegynae</taxon>
        <taxon>Araneoidea</taxon>
        <taxon>Araneidae</taxon>
        <taxon>Larinioides</taxon>
    </lineage>
</organism>
<dbReference type="GO" id="GO:0030163">
    <property type="term" value="P:protein catabolic process"/>
    <property type="evidence" value="ECO:0007669"/>
    <property type="project" value="UniProtKB-ARBA"/>
</dbReference>
<dbReference type="Gene3D" id="1.25.40.420">
    <property type="match status" value="1"/>
</dbReference>
<dbReference type="SUPFAM" id="SSF54695">
    <property type="entry name" value="POZ domain"/>
    <property type="match status" value="1"/>
</dbReference>
<dbReference type="SMART" id="SM00225">
    <property type="entry name" value="BTB"/>
    <property type="match status" value="1"/>
</dbReference>
<dbReference type="PROSITE" id="PS50144">
    <property type="entry name" value="MATH"/>
    <property type="match status" value="1"/>
</dbReference>
<evidence type="ECO:0000313" key="3">
    <source>
        <dbReference type="EMBL" id="CAL1272435.1"/>
    </source>
</evidence>
<gene>
    <name evidence="3" type="ORF">LARSCL_LOCUS6382</name>
</gene>
<evidence type="ECO:0000259" key="2">
    <source>
        <dbReference type="PROSITE" id="PS50144"/>
    </source>
</evidence>
<accession>A0AAV1ZMV8</accession>
<dbReference type="InterPro" id="IPR011333">
    <property type="entry name" value="SKP1/BTB/POZ_sf"/>
</dbReference>
<evidence type="ECO:0008006" key="5">
    <source>
        <dbReference type="Google" id="ProtNLM"/>
    </source>
</evidence>
<comment type="caution">
    <text evidence="3">The sequence shown here is derived from an EMBL/GenBank/DDBJ whole genome shotgun (WGS) entry which is preliminary data.</text>
</comment>
<dbReference type="Pfam" id="PF22486">
    <property type="entry name" value="MATH_2"/>
    <property type="match status" value="1"/>
</dbReference>
<feature type="domain" description="MATH" evidence="2">
    <location>
        <begin position="18"/>
        <end position="149"/>
    </location>
</feature>
<dbReference type="Gene3D" id="3.30.710.10">
    <property type="entry name" value="Potassium Channel Kv1.1, Chain A"/>
    <property type="match status" value="1"/>
</dbReference>
<dbReference type="Proteomes" id="UP001497382">
    <property type="component" value="Unassembled WGS sequence"/>
</dbReference>
<dbReference type="PROSITE" id="PS50097">
    <property type="entry name" value="BTB"/>
    <property type="match status" value="1"/>
</dbReference>
<evidence type="ECO:0000259" key="1">
    <source>
        <dbReference type="PROSITE" id="PS50097"/>
    </source>
</evidence>
<reference evidence="3 4" key="1">
    <citation type="submission" date="2024-04" db="EMBL/GenBank/DDBJ databases">
        <authorList>
            <person name="Rising A."/>
            <person name="Reimegard J."/>
            <person name="Sonavane S."/>
            <person name="Akerstrom W."/>
            <person name="Nylinder S."/>
            <person name="Hedman E."/>
            <person name="Kallberg Y."/>
        </authorList>
    </citation>
    <scope>NUCLEOTIDE SEQUENCE [LARGE SCALE GENOMIC DNA]</scope>
</reference>
<protein>
    <recommendedName>
        <fullName evidence="5">Speckle-type POZ protein</fullName>
    </recommendedName>
</protein>
<dbReference type="AlphaFoldDB" id="A0AAV1ZMV8"/>
<feature type="domain" description="BTB" evidence="1">
    <location>
        <begin position="195"/>
        <end position="258"/>
    </location>
</feature>
<keyword evidence="4" id="KW-1185">Reference proteome</keyword>
<dbReference type="SUPFAM" id="SSF49599">
    <property type="entry name" value="TRAF domain-like"/>
    <property type="match status" value="1"/>
</dbReference>
<dbReference type="InterPro" id="IPR002083">
    <property type="entry name" value="MATH/TRAF_dom"/>
</dbReference>
<name>A0AAV1ZMV8_9ARAC</name>
<dbReference type="Pfam" id="PF00651">
    <property type="entry name" value="BTB"/>
    <property type="match status" value="1"/>
</dbReference>